<keyword evidence="2" id="KW-1185">Reference proteome</keyword>
<dbReference type="Proteomes" id="UP001172083">
    <property type="component" value="Unassembled WGS sequence"/>
</dbReference>
<sequence length="140" mass="16931">MDQIALENIDFLAERSIEDLHYSSRQWLFNIEFWRQELAFFQTLLDQNADKANSVDQKKQIDHFQHLITYYQGELLDEYHQKARRHEKSMRAMLDGKPSNVDNAFREKHNILFDQIVSFDNQFKQHKLDFYEFIATLLKS</sequence>
<dbReference type="EMBL" id="JAUJEB010000005">
    <property type="protein sequence ID" value="MDN5214787.1"/>
    <property type="molecule type" value="Genomic_DNA"/>
</dbReference>
<dbReference type="RefSeq" id="WP_346760126.1">
    <property type="nucleotide sequence ID" value="NZ_JAUJEB010000005.1"/>
</dbReference>
<protein>
    <submittedName>
        <fullName evidence="1">Uncharacterized protein</fullName>
    </submittedName>
</protein>
<accession>A0ABT8LCU4</accession>
<name>A0ABT8LCU4_9BACT</name>
<evidence type="ECO:0000313" key="2">
    <source>
        <dbReference type="Proteomes" id="UP001172083"/>
    </source>
</evidence>
<comment type="caution">
    <text evidence="1">The sequence shown here is derived from an EMBL/GenBank/DDBJ whole genome shotgun (WGS) entry which is preliminary data.</text>
</comment>
<evidence type="ECO:0000313" key="1">
    <source>
        <dbReference type="EMBL" id="MDN5214787.1"/>
    </source>
</evidence>
<organism evidence="1 2">
    <name type="scientific">Agaribacillus aureus</name>
    <dbReference type="NCBI Taxonomy" id="3051825"/>
    <lineage>
        <taxon>Bacteria</taxon>
        <taxon>Pseudomonadati</taxon>
        <taxon>Bacteroidota</taxon>
        <taxon>Cytophagia</taxon>
        <taxon>Cytophagales</taxon>
        <taxon>Splendidivirgaceae</taxon>
        <taxon>Agaribacillus</taxon>
    </lineage>
</organism>
<reference evidence="1" key="1">
    <citation type="submission" date="2023-06" db="EMBL/GenBank/DDBJ databases">
        <title>Genomic of Agaribacillus aureum.</title>
        <authorList>
            <person name="Wang G."/>
        </authorList>
    </citation>
    <scope>NUCLEOTIDE SEQUENCE</scope>
    <source>
        <strain evidence="1">BMA12</strain>
    </source>
</reference>
<proteinExistence type="predicted"/>
<gene>
    <name evidence="1" type="ORF">QQ020_22095</name>
</gene>